<evidence type="ECO:0000256" key="1">
    <source>
        <dbReference type="SAM" id="Phobius"/>
    </source>
</evidence>
<dbReference type="EMBL" id="MW361157">
    <property type="protein sequence ID" value="QQY02535.1"/>
    <property type="molecule type" value="mRNA"/>
</dbReference>
<feature type="domain" description="C2" evidence="2">
    <location>
        <begin position="81"/>
        <end position="207"/>
    </location>
</feature>
<name>A0A7U0TIY2_9TREM</name>
<reference evidence="3" key="1">
    <citation type="submission" date="2020-12" db="EMBL/GenBank/DDBJ databases">
        <title>Neural signatures in transcriptome of heterophyid trematode Cryptocolyle lingua.</title>
        <authorList>
            <person name="Gorbushin A.M."/>
            <person name="Tolstenkov O."/>
        </authorList>
    </citation>
    <scope>NUCLEOTIDE SEQUENCE</scope>
</reference>
<protein>
    <submittedName>
        <fullName evidence="3">Synaptotagmin-3</fullName>
    </submittedName>
</protein>
<dbReference type="PANTHER" id="PTHR10024">
    <property type="entry name" value="SYNAPTOTAGMIN"/>
    <property type="match status" value="1"/>
</dbReference>
<keyword evidence="1" id="KW-0472">Membrane</keyword>
<dbReference type="InterPro" id="IPR035892">
    <property type="entry name" value="C2_domain_sf"/>
</dbReference>
<dbReference type="PROSITE" id="PS50004">
    <property type="entry name" value="C2"/>
    <property type="match status" value="2"/>
</dbReference>
<dbReference type="SUPFAM" id="SSF49562">
    <property type="entry name" value="C2 domain (Calcium/lipid-binding domain, CaLB)"/>
    <property type="match status" value="2"/>
</dbReference>
<dbReference type="Gene3D" id="2.60.40.150">
    <property type="entry name" value="C2 domain"/>
    <property type="match status" value="2"/>
</dbReference>
<feature type="domain" description="C2" evidence="2">
    <location>
        <begin position="222"/>
        <end position="359"/>
    </location>
</feature>
<feature type="transmembrane region" description="Helical" evidence="1">
    <location>
        <begin position="20"/>
        <end position="47"/>
    </location>
</feature>
<proteinExistence type="evidence at transcript level"/>
<keyword evidence="1" id="KW-1133">Transmembrane helix</keyword>
<accession>A0A7U0TIY2</accession>
<dbReference type="CDD" id="cd00030">
    <property type="entry name" value="C2"/>
    <property type="match status" value="1"/>
</dbReference>
<dbReference type="AlphaFoldDB" id="A0A7U0TIY2"/>
<organism evidence="3">
    <name type="scientific">Cryptocotyle lingua</name>
    <dbReference type="NCBI Taxonomy" id="66766"/>
    <lineage>
        <taxon>Eukaryota</taxon>
        <taxon>Metazoa</taxon>
        <taxon>Spiralia</taxon>
        <taxon>Lophotrochozoa</taxon>
        <taxon>Platyhelminthes</taxon>
        <taxon>Trematoda</taxon>
        <taxon>Digenea</taxon>
        <taxon>Opisthorchiida</taxon>
        <taxon>Opisthorchiata</taxon>
        <taxon>Heterophyidae</taxon>
        <taxon>Cryptocotyle</taxon>
    </lineage>
</organism>
<dbReference type="SMART" id="SM00239">
    <property type="entry name" value="C2"/>
    <property type="match status" value="2"/>
</dbReference>
<dbReference type="Pfam" id="PF00168">
    <property type="entry name" value="C2"/>
    <property type="match status" value="2"/>
</dbReference>
<evidence type="ECO:0000259" key="2">
    <source>
        <dbReference type="PROSITE" id="PS50004"/>
    </source>
</evidence>
<gene>
    <name evidence="3" type="primary">SYT3</name>
</gene>
<dbReference type="InterPro" id="IPR000008">
    <property type="entry name" value="C2_dom"/>
</dbReference>
<keyword evidence="1" id="KW-0812">Transmembrane</keyword>
<evidence type="ECO:0000313" key="3">
    <source>
        <dbReference type="EMBL" id="QQY02535.1"/>
    </source>
</evidence>
<sequence>MANDSLQKLAAAFHVENTGLAVFILILICLLCATVLVLIGMVIYYYLKRRVDRKSADHTFRKRMQSVYWTEVPEKKPVRGQYGKLSYSIQYEGSTGKLVVIVLHANIEKYVSDNGLPNSYVIVKLASEKYGKLQQIGESYKTKVQHQTIVPTWNHQVTFDVTKEDMDYTVILFELLDYDSTREDKSIGRLVIHLSALDVATFTGTALERTACLQAGEPKFHGIGELSIGLSYNKVLERLDCNVYEARHLQVREYMYANNHQKISVQVELRCNQNSLGSFETQAKTDWNDPYFNEKFTFRVPEKHLQDSKIVCQLQSRGKRGKKGVIASFTIGPTIDSTAGAKHWEEVIQDSPRSHVMWHTLIPTNF</sequence>